<keyword evidence="2" id="KW-1185">Reference proteome</keyword>
<dbReference type="Proteomes" id="UP000789860">
    <property type="component" value="Unassembled WGS sequence"/>
</dbReference>
<sequence length="233" mass="26665">MKQKPNIVKTLSKTLAAYVHELETEIQILTNYRNKSADGLSLYFLMNWLLGDLANLAGCILTKQLPFQNLDYELTLDSEVPHGSRFSMISLRDSILEGAKKSYTFPELKKGTHKRIKSVEGLSILLFIFAALANLAYTLCILTNPLASKDTSFLREAVPYILGAIGTLSFDSVVFLQWLAWRDPDRRKFRRSQSYSRSEIDYQQVPNVRNSRNSGTLYDHRRHDYMIDDGFLA</sequence>
<reference evidence="1" key="1">
    <citation type="submission" date="2021-06" db="EMBL/GenBank/DDBJ databases">
        <authorList>
            <person name="Kallberg Y."/>
            <person name="Tangrot J."/>
            <person name="Rosling A."/>
        </authorList>
    </citation>
    <scope>NUCLEOTIDE SEQUENCE</scope>
    <source>
        <strain evidence="1">AU212A</strain>
    </source>
</reference>
<name>A0ACA9KNA1_9GLOM</name>
<dbReference type="EMBL" id="CAJVPM010002160">
    <property type="protein sequence ID" value="CAG8481162.1"/>
    <property type="molecule type" value="Genomic_DNA"/>
</dbReference>
<proteinExistence type="predicted"/>
<evidence type="ECO:0000313" key="1">
    <source>
        <dbReference type="EMBL" id="CAG8481162.1"/>
    </source>
</evidence>
<evidence type="ECO:0000313" key="2">
    <source>
        <dbReference type="Proteomes" id="UP000789860"/>
    </source>
</evidence>
<comment type="caution">
    <text evidence="1">The sequence shown here is derived from an EMBL/GenBank/DDBJ whole genome shotgun (WGS) entry which is preliminary data.</text>
</comment>
<protein>
    <submittedName>
        <fullName evidence="1">4876_t:CDS:1</fullName>
    </submittedName>
</protein>
<gene>
    <name evidence="1" type="ORF">SCALOS_LOCUS2428</name>
</gene>
<organism evidence="1 2">
    <name type="scientific">Scutellospora calospora</name>
    <dbReference type="NCBI Taxonomy" id="85575"/>
    <lineage>
        <taxon>Eukaryota</taxon>
        <taxon>Fungi</taxon>
        <taxon>Fungi incertae sedis</taxon>
        <taxon>Mucoromycota</taxon>
        <taxon>Glomeromycotina</taxon>
        <taxon>Glomeromycetes</taxon>
        <taxon>Diversisporales</taxon>
        <taxon>Gigasporaceae</taxon>
        <taxon>Scutellospora</taxon>
    </lineage>
</organism>
<accession>A0ACA9KNA1</accession>